<dbReference type="Proteomes" id="UP001597526">
    <property type="component" value="Unassembled WGS sequence"/>
</dbReference>
<dbReference type="InterPro" id="IPR036890">
    <property type="entry name" value="HATPase_C_sf"/>
</dbReference>
<dbReference type="InterPro" id="IPR003594">
    <property type="entry name" value="HATPase_dom"/>
</dbReference>
<reference evidence="16" key="1">
    <citation type="journal article" date="2019" name="Int. J. Syst. Evol. Microbiol.">
        <title>The Global Catalogue of Microorganisms (GCM) 10K type strain sequencing project: providing services to taxonomists for standard genome sequencing and annotation.</title>
        <authorList>
            <consortium name="The Broad Institute Genomics Platform"/>
            <consortium name="The Broad Institute Genome Sequencing Center for Infectious Disease"/>
            <person name="Wu L."/>
            <person name="Ma J."/>
        </authorList>
    </citation>
    <scope>NUCLEOTIDE SEQUENCE [LARGE SCALE GENOMIC DNA]</scope>
    <source>
        <strain evidence="16">KCTC 52368</strain>
    </source>
</reference>
<evidence type="ECO:0000256" key="9">
    <source>
        <dbReference type="ARBA" id="ARBA00022989"/>
    </source>
</evidence>
<dbReference type="EC" id="2.7.13.3" evidence="3"/>
<dbReference type="SUPFAM" id="SSF47226">
    <property type="entry name" value="Histidine-containing phosphotransfer domain, HPT domain"/>
    <property type="match status" value="1"/>
</dbReference>
<dbReference type="Gene3D" id="1.20.120.160">
    <property type="entry name" value="HPT domain"/>
    <property type="match status" value="1"/>
</dbReference>
<dbReference type="InterPro" id="IPR011006">
    <property type="entry name" value="CheY-like_superfamily"/>
</dbReference>
<dbReference type="Gene3D" id="1.10.287.130">
    <property type="match status" value="1"/>
</dbReference>
<evidence type="ECO:0000256" key="7">
    <source>
        <dbReference type="ARBA" id="ARBA00022741"/>
    </source>
</evidence>
<gene>
    <name evidence="15" type="ORF">ACFSQJ_01750</name>
</gene>
<dbReference type="CDD" id="cd17546">
    <property type="entry name" value="REC_hyHK_CKI1_RcsC-like"/>
    <property type="match status" value="1"/>
</dbReference>
<dbReference type="InterPro" id="IPR005467">
    <property type="entry name" value="His_kinase_dom"/>
</dbReference>
<keyword evidence="5 12" id="KW-0597">Phosphoprotein</keyword>
<evidence type="ECO:0000256" key="3">
    <source>
        <dbReference type="ARBA" id="ARBA00012438"/>
    </source>
</evidence>
<dbReference type="Pfam" id="PF02518">
    <property type="entry name" value="HATPase_c"/>
    <property type="match status" value="1"/>
</dbReference>
<accession>A0ABW5MTD8</accession>
<name>A0ABW5MTD8_9FLAO</name>
<evidence type="ECO:0000313" key="16">
    <source>
        <dbReference type="Proteomes" id="UP001597526"/>
    </source>
</evidence>
<keyword evidence="7" id="KW-0547">Nucleotide-binding</keyword>
<dbReference type="RefSeq" id="WP_377765056.1">
    <property type="nucleotide sequence ID" value="NZ_JBHULB010000005.1"/>
</dbReference>
<dbReference type="PROSITE" id="PS50110">
    <property type="entry name" value="RESPONSE_REGULATORY"/>
    <property type="match status" value="1"/>
</dbReference>
<keyword evidence="6" id="KW-0812">Transmembrane</keyword>
<dbReference type="SMART" id="SM00387">
    <property type="entry name" value="HATPase_c"/>
    <property type="match status" value="1"/>
</dbReference>
<evidence type="ECO:0000256" key="8">
    <source>
        <dbReference type="ARBA" id="ARBA00022840"/>
    </source>
</evidence>
<evidence type="ECO:0000256" key="2">
    <source>
        <dbReference type="ARBA" id="ARBA00004651"/>
    </source>
</evidence>
<dbReference type="Gene3D" id="3.40.50.2300">
    <property type="match status" value="1"/>
</dbReference>
<dbReference type="CDD" id="cd16922">
    <property type="entry name" value="HATPase_EvgS-ArcB-TorS-like"/>
    <property type="match status" value="1"/>
</dbReference>
<dbReference type="SMART" id="SM00388">
    <property type="entry name" value="HisKA"/>
    <property type="match status" value="1"/>
</dbReference>
<dbReference type="InterPro" id="IPR004358">
    <property type="entry name" value="Sig_transdc_His_kin-like_C"/>
</dbReference>
<dbReference type="SUPFAM" id="SSF52172">
    <property type="entry name" value="CheY-like"/>
    <property type="match status" value="1"/>
</dbReference>
<keyword evidence="8 15" id="KW-0067">ATP-binding</keyword>
<dbReference type="PANTHER" id="PTHR45339:SF1">
    <property type="entry name" value="HYBRID SIGNAL TRANSDUCTION HISTIDINE KINASE J"/>
    <property type="match status" value="1"/>
</dbReference>
<dbReference type="Gene3D" id="3.30.565.10">
    <property type="entry name" value="Histidine kinase-like ATPase, C-terminal domain"/>
    <property type="match status" value="1"/>
</dbReference>
<protein>
    <recommendedName>
        <fullName evidence="3">histidine kinase</fullName>
        <ecNumber evidence="3">2.7.13.3</ecNumber>
    </recommendedName>
</protein>
<dbReference type="InterPro" id="IPR003661">
    <property type="entry name" value="HisK_dim/P_dom"/>
</dbReference>
<evidence type="ECO:0000256" key="6">
    <source>
        <dbReference type="ARBA" id="ARBA00022692"/>
    </source>
</evidence>
<keyword evidence="11" id="KW-0472">Membrane</keyword>
<dbReference type="CDD" id="cd00082">
    <property type="entry name" value="HisKA"/>
    <property type="match status" value="1"/>
</dbReference>
<dbReference type="InterPro" id="IPR036097">
    <property type="entry name" value="HisK_dim/P_sf"/>
</dbReference>
<dbReference type="InterPro" id="IPR036641">
    <property type="entry name" value="HPT_dom_sf"/>
</dbReference>
<dbReference type="PRINTS" id="PR00344">
    <property type="entry name" value="BCTRLSENSOR"/>
</dbReference>
<dbReference type="Pfam" id="PF00512">
    <property type="entry name" value="HisKA"/>
    <property type="match status" value="1"/>
</dbReference>
<sequence length="584" mass="65675">MNTRKLLTQLSEIEDGLNQFSFAELSASEASDLKKSFETFKNGLENKVFGENKTETVIVDPNKPPKKVKAATESSLIANVSHEIRTPLNGIVGFIDLLKETKLTKKQQELINALGLASNNLLTIINELLDYSKLSAGKENFASIEFNLKNLLNELSYLSQTLIVNKKIKFNLDIDRNVPEVIIGDPSKLSQVLLNLLGNAIKFVEKGAIDFNVCLISSNEHEIRLGFEISDTGIGIAKENLKKIFESYQQAELDTHQKYGGSGLGLSIVKEIVEQHKGTIAVSSLVGVGTTFKMEIPYQKAAQKSVGLKKSKESSLKSGKPLEGMTIIVFEDNLLNQKLITSRLENWGCKTVVTDNGLYGLKILNNHKVDVVLMDLRMPGMSGFDITKAIRNNTKKDIKNIPIIALSADFSKSDKEQFELLGINDFILKPFRPDNLLEKIINSKNKKMTERETKIEIMEPMDKTDLPTQELNLDAVLEDCMGQITLLNELVVLFKRNIIEFIGKTKIHLLNDDFDGVGFTSHKIKNGLRMLKLNGLIEICEQMSLVCKSNRDIKHLNFLYEEFLKEYEHIELLIDLEIERIKSK</sequence>
<dbReference type="SUPFAM" id="SSF47384">
    <property type="entry name" value="Homodimeric domain of signal transducing histidine kinase"/>
    <property type="match status" value="1"/>
</dbReference>
<evidence type="ECO:0000256" key="10">
    <source>
        <dbReference type="ARBA" id="ARBA00023012"/>
    </source>
</evidence>
<comment type="catalytic activity">
    <reaction evidence="1">
        <text>ATP + protein L-histidine = ADP + protein N-phospho-L-histidine.</text>
        <dbReference type="EC" id="2.7.13.3"/>
    </reaction>
</comment>
<evidence type="ECO:0000256" key="5">
    <source>
        <dbReference type="ARBA" id="ARBA00022553"/>
    </source>
</evidence>
<comment type="caution">
    <text evidence="15">The sequence shown here is derived from an EMBL/GenBank/DDBJ whole genome shotgun (WGS) entry which is preliminary data.</text>
</comment>
<keyword evidence="16" id="KW-1185">Reference proteome</keyword>
<evidence type="ECO:0000256" key="11">
    <source>
        <dbReference type="ARBA" id="ARBA00023136"/>
    </source>
</evidence>
<evidence type="ECO:0000256" key="4">
    <source>
        <dbReference type="ARBA" id="ARBA00022475"/>
    </source>
</evidence>
<organism evidence="15 16">
    <name type="scientific">Croceitalea marina</name>
    <dbReference type="NCBI Taxonomy" id="1775166"/>
    <lineage>
        <taxon>Bacteria</taxon>
        <taxon>Pseudomonadati</taxon>
        <taxon>Bacteroidota</taxon>
        <taxon>Flavobacteriia</taxon>
        <taxon>Flavobacteriales</taxon>
        <taxon>Flavobacteriaceae</taxon>
        <taxon>Croceitalea</taxon>
    </lineage>
</organism>
<proteinExistence type="predicted"/>
<evidence type="ECO:0000259" key="14">
    <source>
        <dbReference type="PROSITE" id="PS50110"/>
    </source>
</evidence>
<keyword evidence="9" id="KW-1133">Transmembrane helix</keyword>
<dbReference type="GO" id="GO:0005524">
    <property type="term" value="F:ATP binding"/>
    <property type="evidence" value="ECO:0007669"/>
    <property type="project" value="UniProtKB-KW"/>
</dbReference>
<feature type="domain" description="Histidine kinase" evidence="13">
    <location>
        <begin position="79"/>
        <end position="300"/>
    </location>
</feature>
<feature type="domain" description="Response regulatory" evidence="14">
    <location>
        <begin position="326"/>
        <end position="444"/>
    </location>
</feature>
<evidence type="ECO:0000256" key="1">
    <source>
        <dbReference type="ARBA" id="ARBA00000085"/>
    </source>
</evidence>
<dbReference type="Pfam" id="PF00072">
    <property type="entry name" value="Response_reg"/>
    <property type="match status" value="1"/>
</dbReference>
<keyword evidence="4" id="KW-1003">Cell membrane</keyword>
<dbReference type="SMART" id="SM00448">
    <property type="entry name" value="REC"/>
    <property type="match status" value="1"/>
</dbReference>
<dbReference type="SUPFAM" id="SSF55874">
    <property type="entry name" value="ATPase domain of HSP90 chaperone/DNA topoisomerase II/histidine kinase"/>
    <property type="match status" value="1"/>
</dbReference>
<comment type="subcellular location">
    <subcellularLocation>
        <location evidence="2">Cell membrane</location>
        <topology evidence="2">Multi-pass membrane protein</topology>
    </subcellularLocation>
</comment>
<evidence type="ECO:0000259" key="13">
    <source>
        <dbReference type="PROSITE" id="PS50109"/>
    </source>
</evidence>
<keyword evidence="10" id="KW-0902">Two-component regulatory system</keyword>
<dbReference type="EMBL" id="JBHULB010000005">
    <property type="protein sequence ID" value="MFD2585633.1"/>
    <property type="molecule type" value="Genomic_DNA"/>
</dbReference>
<evidence type="ECO:0000256" key="12">
    <source>
        <dbReference type="PROSITE-ProRule" id="PRU00169"/>
    </source>
</evidence>
<dbReference type="InterPro" id="IPR001789">
    <property type="entry name" value="Sig_transdc_resp-reg_receiver"/>
</dbReference>
<dbReference type="PANTHER" id="PTHR45339">
    <property type="entry name" value="HYBRID SIGNAL TRANSDUCTION HISTIDINE KINASE J"/>
    <property type="match status" value="1"/>
</dbReference>
<dbReference type="PROSITE" id="PS50109">
    <property type="entry name" value="HIS_KIN"/>
    <property type="match status" value="1"/>
</dbReference>
<feature type="modified residue" description="4-aspartylphosphate" evidence="12">
    <location>
        <position position="375"/>
    </location>
</feature>
<evidence type="ECO:0000313" key="15">
    <source>
        <dbReference type="EMBL" id="MFD2585633.1"/>
    </source>
</evidence>